<evidence type="ECO:0000256" key="6">
    <source>
        <dbReference type="HAMAP-Rule" id="MF_01224"/>
    </source>
</evidence>
<dbReference type="NCBIfam" id="NF006870">
    <property type="entry name" value="PRK09364.1"/>
    <property type="match status" value="1"/>
</dbReference>
<evidence type="ECO:0000313" key="9">
    <source>
        <dbReference type="Proteomes" id="UP000199668"/>
    </source>
</evidence>
<dbReference type="EMBL" id="FOTY01000001">
    <property type="protein sequence ID" value="SFL49581.1"/>
    <property type="molecule type" value="Genomic_DNA"/>
</dbReference>
<dbReference type="STRING" id="266892.SAMN04488054_101235"/>
<dbReference type="InterPro" id="IPR036522">
    <property type="entry name" value="MoaC_sf"/>
</dbReference>
<dbReference type="InterPro" id="IPR002820">
    <property type="entry name" value="Mopterin_CF_biosynth-C_dom"/>
</dbReference>
<feature type="binding site" evidence="6">
    <location>
        <begin position="75"/>
        <end position="77"/>
    </location>
    <ligand>
        <name>substrate</name>
    </ligand>
</feature>
<evidence type="ECO:0000313" key="8">
    <source>
        <dbReference type="EMBL" id="SFL49581.1"/>
    </source>
</evidence>
<comment type="subunit">
    <text evidence="6">Homohexamer; trimer of dimers.</text>
</comment>
<evidence type="ECO:0000259" key="7">
    <source>
        <dbReference type="Pfam" id="PF01967"/>
    </source>
</evidence>
<comment type="function">
    <text evidence="6">Catalyzes the conversion of (8S)-3',8-cyclo-7,8-dihydroguanosine 5'-triphosphate to cyclic pyranopterin monophosphate (cPMP).</text>
</comment>
<protein>
    <recommendedName>
        <fullName evidence="3 6">Cyclic pyranopterin monophosphate synthase</fullName>
        <ecNumber evidence="3 6">4.6.1.17</ecNumber>
    </recommendedName>
    <alternativeName>
        <fullName evidence="6">Molybdenum cofactor biosynthesis protein C</fullName>
    </alternativeName>
</protein>
<evidence type="ECO:0000256" key="2">
    <source>
        <dbReference type="ARBA" id="ARBA00005046"/>
    </source>
</evidence>
<dbReference type="NCBIfam" id="TIGR00581">
    <property type="entry name" value="moaC"/>
    <property type="match status" value="1"/>
</dbReference>
<reference evidence="8 9" key="1">
    <citation type="submission" date="2016-10" db="EMBL/GenBank/DDBJ databases">
        <authorList>
            <person name="de Groot N.N."/>
        </authorList>
    </citation>
    <scope>NUCLEOTIDE SEQUENCE [LARGE SCALE GENOMIC DNA]</scope>
    <source>
        <strain evidence="8 9">CGMCC 1.6134</strain>
    </source>
</reference>
<keyword evidence="5 6" id="KW-0456">Lyase</keyword>
<dbReference type="GO" id="GO:0006777">
    <property type="term" value="P:Mo-molybdopterin cofactor biosynthetic process"/>
    <property type="evidence" value="ECO:0007669"/>
    <property type="project" value="UniProtKB-UniRule"/>
</dbReference>
<feature type="domain" description="Molybdopterin cofactor biosynthesis C (MoaC)" evidence="7">
    <location>
        <begin position="15"/>
        <end position="153"/>
    </location>
</feature>
<evidence type="ECO:0000256" key="4">
    <source>
        <dbReference type="ARBA" id="ARBA00023150"/>
    </source>
</evidence>
<evidence type="ECO:0000256" key="1">
    <source>
        <dbReference type="ARBA" id="ARBA00001637"/>
    </source>
</evidence>
<dbReference type="HAMAP" id="MF_01224_B">
    <property type="entry name" value="MoaC_B"/>
    <property type="match status" value="1"/>
</dbReference>
<feature type="active site" evidence="6">
    <location>
        <position position="131"/>
    </location>
</feature>
<evidence type="ECO:0000256" key="3">
    <source>
        <dbReference type="ARBA" id="ARBA00012575"/>
    </source>
</evidence>
<dbReference type="InterPro" id="IPR050105">
    <property type="entry name" value="MoCo_biosynth_MoaA/MoaC"/>
</dbReference>
<keyword evidence="4 6" id="KW-0501">Molybdenum cofactor biosynthesis</keyword>
<dbReference type="PANTHER" id="PTHR22960:SF29">
    <property type="entry name" value="CYCLIC PYRANOPTERIN MONOPHOSPHATE SYNTHASE"/>
    <property type="match status" value="1"/>
</dbReference>
<name>A0A1I4I729_9BACI</name>
<dbReference type="SUPFAM" id="SSF55040">
    <property type="entry name" value="Molybdenum cofactor biosynthesis protein C, MoaC"/>
    <property type="match status" value="1"/>
</dbReference>
<evidence type="ECO:0000256" key="5">
    <source>
        <dbReference type="ARBA" id="ARBA00023239"/>
    </source>
</evidence>
<accession>A0A1I4I729</accession>
<dbReference type="Proteomes" id="UP000199668">
    <property type="component" value="Unassembled WGS sequence"/>
</dbReference>
<dbReference type="UniPathway" id="UPA00344"/>
<organism evidence="8 9">
    <name type="scientific">Salibacterium qingdaonense</name>
    <dbReference type="NCBI Taxonomy" id="266892"/>
    <lineage>
        <taxon>Bacteria</taxon>
        <taxon>Bacillati</taxon>
        <taxon>Bacillota</taxon>
        <taxon>Bacilli</taxon>
        <taxon>Bacillales</taxon>
        <taxon>Bacillaceae</taxon>
    </lineage>
</organism>
<dbReference type="AlphaFoldDB" id="A0A1I4I729"/>
<dbReference type="PANTHER" id="PTHR22960">
    <property type="entry name" value="MOLYBDOPTERIN COFACTOR SYNTHESIS PROTEIN A"/>
    <property type="match status" value="1"/>
</dbReference>
<dbReference type="EC" id="4.6.1.17" evidence="3 6"/>
<proteinExistence type="inferred from homology"/>
<dbReference type="OrthoDB" id="9794429at2"/>
<comment type="catalytic activity">
    <reaction evidence="1 6">
        <text>(8S)-3',8-cyclo-7,8-dihydroguanosine 5'-triphosphate = cyclic pyranopterin phosphate + diphosphate</text>
        <dbReference type="Rhea" id="RHEA:49580"/>
        <dbReference type="ChEBI" id="CHEBI:33019"/>
        <dbReference type="ChEBI" id="CHEBI:59648"/>
        <dbReference type="ChEBI" id="CHEBI:131766"/>
        <dbReference type="EC" id="4.6.1.17"/>
    </reaction>
</comment>
<sequence length="162" mass="17590">MADFTHLNEQERARMVDISDKTDTVRTARARSGITVSEEAYTQIEEGTNTKGSVLAVAQVAGIAGAKKTSDWIPMCHPLMLSGADIHFEWEQQEQDTYHLSITSEVKVKGNTGVEMEALTAATAAALTVYDMCKSAGKDMTIGPTYLLDKTGGKSGNYHRES</sequence>
<dbReference type="Gene3D" id="3.30.70.640">
    <property type="entry name" value="Molybdopterin cofactor biosynthesis C (MoaC) domain"/>
    <property type="match status" value="1"/>
</dbReference>
<feature type="binding site" evidence="6">
    <location>
        <begin position="116"/>
        <end position="117"/>
    </location>
    <ligand>
        <name>substrate</name>
    </ligand>
</feature>
<dbReference type="InterPro" id="IPR047594">
    <property type="entry name" value="MoaC_bact/euk"/>
</dbReference>
<dbReference type="Pfam" id="PF01967">
    <property type="entry name" value="MoaC"/>
    <property type="match status" value="1"/>
</dbReference>
<dbReference type="RefSeq" id="WP_090925200.1">
    <property type="nucleotide sequence ID" value="NZ_FOTY01000001.1"/>
</dbReference>
<comment type="similarity">
    <text evidence="6">Belongs to the MoaC family.</text>
</comment>
<keyword evidence="9" id="KW-1185">Reference proteome</keyword>
<gene>
    <name evidence="6" type="primary">moaC</name>
    <name evidence="8" type="ORF">SAMN04488054_101235</name>
</gene>
<dbReference type="GO" id="GO:0061799">
    <property type="term" value="F:cyclic pyranopterin monophosphate synthase activity"/>
    <property type="evidence" value="ECO:0007669"/>
    <property type="project" value="UniProtKB-UniRule"/>
</dbReference>
<comment type="pathway">
    <text evidence="2 6">Cofactor biosynthesis; molybdopterin biosynthesis.</text>
</comment>
<dbReference type="InterPro" id="IPR023045">
    <property type="entry name" value="MoaC"/>
</dbReference>